<reference evidence="9 10" key="1">
    <citation type="submission" date="2021-01" db="EMBL/GenBank/DDBJ databases">
        <title>FDA dAtabase for Regulatory Grade micrObial Sequences (FDA-ARGOS): Supporting development and validation of Infectious Disease Dx tests.</title>
        <authorList>
            <person name="Sproer C."/>
            <person name="Gronow S."/>
            <person name="Severitt S."/>
            <person name="Schroder I."/>
            <person name="Tallon L."/>
            <person name="Sadzewicz L."/>
            <person name="Zhao X."/>
            <person name="Boylan J."/>
            <person name="Ott S."/>
            <person name="Bowen H."/>
            <person name="Vavikolanu K."/>
            <person name="Mehta A."/>
            <person name="Aluvathingal J."/>
            <person name="Nadendla S."/>
            <person name="Lowell S."/>
            <person name="Myers T."/>
            <person name="Yan Y."/>
            <person name="Sichtig H."/>
        </authorList>
    </citation>
    <scope>NUCLEOTIDE SEQUENCE [LARGE SCALE GENOMIC DNA]</scope>
    <source>
        <strain evidence="9 10">FDAARGOS_1131</strain>
    </source>
</reference>
<dbReference type="InterPro" id="IPR022409">
    <property type="entry name" value="PKD/Chitinase_dom"/>
</dbReference>
<evidence type="ECO:0000259" key="7">
    <source>
        <dbReference type="PROSITE" id="PS50093"/>
    </source>
</evidence>
<dbReference type="InterPro" id="IPR000601">
    <property type="entry name" value="PKD_dom"/>
</dbReference>
<dbReference type="RefSeq" id="WP_002990795.1">
    <property type="nucleotide sequence ID" value="NZ_CP068108.1"/>
</dbReference>
<dbReference type="CDD" id="cd00146">
    <property type="entry name" value="PKD"/>
    <property type="match status" value="1"/>
</dbReference>
<dbReference type="InterPro" id="IPR013783">
    <property type="entry name" value="Ig-like_fold"/>
</dbReference>
<dbReference type="SMART" id="SM00089">
    <property type="entry name" value="PKD"/>
    <property type="match status" value="1"/>
</dbReference>
<keyword evidence="4" id="KW-0677">Repeat</keyword>
<dbReference type="InterPro" id="IPR036179">
    <property type="entry name" value="Ig-like_dom_sf"/>
</dbReference>
<evidence type="ECO:0000313" key="10">
    <source>
        <dbReference type="Proteomes" id="UP000596202"/>
    </source>
</evidence>
<accession>A0A9Q6Z6I9</accession>
<evidence type="ECO:0000256" key="5">
    <source>
        <dbReference type="ARBA" id="ARBA00022989"/>
    </source>
</evidence>
<dbReference type="SUPFAM" id="SSF49299">
    <property type="entry name" value="PKD domain"/>
    <property type="match status" value="2"/>
</dbReference>
<feature type="domain" description="Ig-like" evidence="8">
    <location>
        <begin position="1009"/>
        <end position="1092"/>
    </location>
</feature>
<dbReference type="InterPro" id="IPR026444">
    <property type="entry name" value="Secre_tail"/>
</dbReference>
<evidence type="ECO:0000256" key="1">
    <source>
        <dbReference type="ARBA" id="ARBA00004141"/>
    </source>
</evidence>
<evidence type="ECO:0000256" key="6">
    <source>
        <dbReference type="ARBA" id="ARBA00023136"/>
    </source>
</evidence>
<dbReference type="NCBIfam" id="TIGR04183">
    <property type="entry name" value="Por_Secre_tail"/>
    <property type="match status" value="1"/>
</dbReference>
<dbReference type="InterPro" id="IPR007110">
    <property type="entry name" value="Ig-like_dom"/>
</dbReference>
<dbReference type="PANTHER" id="PTHR46730:SF4">
    <property type="entry name" value="POLYCYSTIC KIDNEY DISEASE PROTEIN 1-LIKE 1"/>
    <property type="match status" value="1"/>
</dbReference>
<dbReference type="GeneID" id="93526743"/>
<dbReference type="GO" id="GO:0005886">
    <property type="term" value="C:plasma membrane"/>
    <property type="evidence" value="ECO:0007669"/>
    <property type="project" value="TreeGrafter"/>
</dbReference>
<evidence type="ECO:0000256" key="3">
    <source>
        <dbReference type="ARBA" id="ARBA00022729"/>
    </source>
</evidence>
<protein>
    <submittedName>
        <fullName evidence="9">PKD domain-containing protein</fullName>
    </submittedName>
</protein>
<evidence type="ECO:0000256" key="2">
    <source>
        <dbReference type="ARBA" id="ARBA00022692"/>
    </source>
</evidence>
<dbReference type="GO" id="GO:0005261">
    <property type="term" value="F:monoatomic cation channel activity"/>
    <property type="evidence" value="ECO:0007669"/>
    <property type="project" value="TreeGrafter"/>
</dbReference>
<name>A0A9Q6Z6I9_MYROD</name>
<dbReference type="OrthoDB" id="8913664at2"/>
<proteinExistence type="predicted"/>
<keyword evidence="6" id="KW-0472">Membrane</keyword>
<keyword evidence="3" id="KW-0732">Signal</keyword>
<dbReference type="InterPro" id="IPR035986">
    <property type="entry name" value="PKD_dom_sf"/>
</dbReference>
<dbReference type="EMBL" id="CP068108">
    <property type="protein sequence ID" value="QQU00877.1"/>
    <property type="molecule type" value="Genomic_DNA"/>
</dbReference>
<keyword evidence="5" id="KW-1133">Transmembrane helix</keyword>
<dbReference type="Pfam" id="PF19408">
    <property type="entry name" value="PKD_6"/>
    <property type="match status" value="1"/>
</dbReference>
<keyword evidence="2" id="KW-0812">Transmembrane</keyword>
<comment type="subcellular location">
    <subcellularLocation>
        <location evidence="1">Membrane</location>
        <topology evidence="1">Multi-pass membrane protein</topology>
    </subcellularLocation>
</comment>
<dbReference type="PANTHER" id="PTHR46730">
    <property type="entry name" value="POLYCYSTIN-1"/>
    <property type="match status" value="1"/>
</dbReference>
<dbReference type="PROSITE" id="PS50835">
    <property type="entry name" value="IG_LIKE"/>
    <property type="match status" value="1"/>
</dbReference>
<evidence type="ECO:0000256" key="4">
    <source>
        <dbReference type="ARBA" id="ARBA00022737"/>
    </source>
</evidence>
<gene>
    <name evidence="9" type="ORF">I6I88_03710</name>
</gene>
<evidence type="ECO:0000259" key="8">
    <source>
        <dbReference type="PROSITE" id="PS50835"/>
    </source>
</evidence>
<dbReference type="Pfam" id="PF18911">
    <property type="entry name" value="PKD_4"/>
    <property type="match status" value="1"/>
</dbReference>
<sequence length="1625" mass="179791">MTNTTTRSSTRAFWLILLVALWSLGLKAQIYPNPVLVWDKEVGCIEYYEKMDQDNYNLYEQIAYGVCLRVCENSIVSYILNDREVVSVDWEVTGGELQRNTNRLAIIKWGAYGNGSLTAHITYTNGHVESLALCVEKILSPKALFQVDGIQPEQNQFCVDMPISFDNLSNNNGGTDIVNYLWDFGDGTTSSTFEPTHTYTREGVYNVKLTVTNSCNCSTTYEKKFSIKPEKIFEITCPSIVCEYSTETYSVNDGCGGKWEVKGGRILNNHDTSIEVTWDNIDPLDGFGYISYLSNCACPVWSTVKVPVIVRKGKIKGPQIVCQDEQSLFSMPQWPTTEFEWMINGNPNHPMLAHTDQRNEIFVNGTQPGTYTLSVRYKNTLLAEMKCEGEAVMSFTIAPKPEIVTNSERTICRFTPQRFDVSNGAPVQWTVTRNGATVYTFNGSSMQYNFPESGTHIITASYNGCVTDPVIRDVIDSGEINGTIEGPTKVCFNTPYTYTISENEPGFTYVWSITGGSIIGTSAGTSVDVEFRTAGTISVVRQKIQNGVVCSSEPVTLNVQGIKYDPRIINDSGLLKFCQSSSETFSLDLDGVTPDHIAWSITAESGQTNFASIINGINSNRVSVNFHNISASGRFGILKVELTKCGTVTTRTYRVELAEQPTLTVDPVPGICPESNSFNLRVSTPPPFTSGFVRISLDGDQLSDPIPYTSGQYITVPHNFDNDSDITITKSLTVLLETCGYTVTSSQTLIIFPSTKIYITPSYDIFLCPGDSAQLYSSISTGSTASASYRWYKDNVPLNVTTSNITVSSGGTYRLQVTDINGCITYSDDIYVTESCPELVPGGCTISPTPTITVAPRWASCNEMRADLTYTGNPTYFNWKGLSRYLKLDPATQNTPNARFTTDVPGLHRGSVNIGYGDCKTTRYFNIVKNYKAEMDITIACGANNNYNVTLRNKSKIFDIQLGDITFNYTGGPNNRNVSNNTGASYTDTNVAPGGTYYYTLKLSSPGKPDCSVVVSVTIPPTPNVVLPPDPTVYCTDDVITLSAPDYTPSSQYRWFFNGTSYTTREKDIELQFPAPGDNRIYLEVTNRYGCTYRSNTIILKTHQADFRRGDINPNPADFCVVNGVPLSFTLTEFYNSTLTDIIWMRDDQEVGTGMTYQPLRSGSYWPVLIDQFGCKSYEMSLFSKNYKLRQLPFVMISGKTTVCFGESLTLTGITTDDNLEYRWEGTQVPANLSNWSTLEGNKRLNISTLTPGTYEYTFYTRVTHDASCENSETITVNVYPEVPRPTISYTVVNCQPYTLRLTAIGPNQGMYNWSNGMSGKTIEVHHGGAYSVTYTTIEGCSATGSIQAPHNPERSLWVVPQGCYTVCNAYLLGPLGQYQRYEWQLNGNTTQSGSNGFIPNQPIQNGGAYQLFITQQGCTYGSAIPTITFNPIACPQQECPWKVTIETIDKFPGGLRYFVRIDNHSGSAQTIHLSSVNGYGTFAPATHAIGIGTTTFVVDFYINGTYTPGVMDQFIISGANCMYTVKLRLDETERGSYALEAPSLLLSPNPTRDVTTAVYNIGTSHENAQYLVVYDLLGVQRYKQKIKEQQAEVVVAIGHLAQGTYLISLEADGKRIATEKLIKK</sequence>
<organism evidence="9 10">
    <name type="scientific">Myroides odoratus</name>
    <name type="common">Flavobacterium odoratum</name>
    <dbReference type="NCBI Taxonomy" id="256"/>
    <lineage>
        <taxon>Bacteria</taxon>
        <taxon>Pseudomonadati</taxon>
        <taxon>Bacteroidota</taxon>
        <taxon>Flavobacteriia</taxon>
        <taxon>Flavobacteriales</taxon>
        <taxon>Flavobacteriaceae</taxon>
        <taxon>Myroides</taxon>
    </lineage>
</organism>
<dbReference type="PROSITE" id="PS50093">
    <property type="entry name" value="PKD"/>
    <property type="match status" value="1"/>
</dbReference>
<dbReference type="SUPFAM" id="SSF48726">
    <property type="entry name" value="Immunoglobulin"/>
    <property type="match status" value="1"/>
</dbReference>
<dbReference type="GO" id="GO:0006816">
    <property type="term" value="P:calcium ion transport"/>
    <property type="evidence" value="ECO:0007669"/>
    <property type="project" value="TreeGrafter"/>
</dbReference>
<dbReference type="InterPro" id="IPR045829">
    <property type="entry name" value="PKD_6"/>
</dbReference>
<dbReference type="Gene3D" id="2.60.40.10">
    <property type="entry name" value="Immunoglobulins"/>
    <property type="match status" value="4"/>
</dbReference>
<evidence type="ECO:0000313" key="9">
    <source>
        <dbReference type="EMBL" id="QQU00877.1"/>
    </source>
</evidence>
<dbReference type="Proteomes" id="UP000596202">
    <property type="component" value="Chromosome"/>
</dbReference>
<feature type="domain" description="PKD" evidence="7">
    <location>
        <begin position="168"/>
        <end position="214"/>
    </location>
</feature>